<organism evidence="2 3">
    <name type="scientific">Tahibacter harae</name>
    <dbReference type="NCBI Taxonomy" id="2963937"/>
    <lineage>
        <taxon>Bacteria</taxon>
        <taxon>Pseudomonadati</taxon>
        <taxon>Pseudomonadota</taxon>
        <taxon>Gammaproteobacteria</taxon>
        <taxon>Lysobacterales</taxon>
        <taxon>Rhodanobacteraceae</taxon>
        <taxon>Tahibacter</taxon>
    </lineage>
</organism>
<protein>
    <submittedName>
        <fullName evidence="2">GNAT family N-acetyltransferase</fullName>
    </submittedName>
</protein>
<dbReference type="Proteomes" id="UP001165498">
    <property type="component" value="Unassembled WGS sequence"/>
</dbReference>
<dbReference type="PANTHER" id="PTHR43441">
    <property type="entry name" value="RIBOSOMAL-PROTEIN-SERINE ACETYLTRANSFERASE"/>
    <property type="match status" value="1"/>
</dbReference>
<dbReference type="Pfam" id="PF13302">
    <property type="entry name" value="Acetyltransf_3"/>
    <property type="match status" value="1"/>
</dbReference>
<evidence type="ECO:0000313" key="2">
    <source>
        <dbReference type="EMBL" id="MCQ4163793.1"/>
    </source>
</evidence>
<dbReference type="PROSITE" id="PS51186">
    <property type="entry name" value="GNAT"/>
    <property type="match status" value="1"/>
</dbReference>
<dbReference type="EMBL" id="JANFQO010000003">
    <property type="protein sequence ID" value="MCQ4163793.1"/>
    <property type="molecule type" value="Genomic_DNA"/>
</dbReference>
<accession>A0ABT1QMP1</accession>
<dbReference type="SUPFAM" id="SSF55729">
    <property type="entry name" value="Acyl-CoA N-acyltransferases (Nat)"/>
    <property type="match status" value="1"/>
</dbReference>
<evidence type="ECO:0000313" key="3">
    <source>
        <dbReference type="Proteomes" id="UP001165498"/>
    </source>
</evidence>
<reference evidence="2" key="1">
    <citation type="submission" date="2022-07" db="EMBL/GenBank/DDBJ databases">
        <title>Tahibacter sp., a new gammaproteobacterium isolated from the silt sample collected at pig farm.</title>
        <authorList>
            <person name="Chen H."/>
        </authorList>
    </citation>
    <scope>NUCLEOTIDE SEQUENCE</scope>
    <source>
        <strain evidence="2">P2K</strain>
    </source>
</reference>
<dbReference type="PANTHER" id="PTHR43441:SF10">
    <property type="entry name" value="ACETYLTRANSFERASE"/>
    <property type="match status" value="1"/>
</dbReference>
<evidence type="ECO:0000259" key="1">
    <source>
        <dbReference type="PROSITE" id="PS51186"/>
    </source>
</evidence>
<sequence>MQPDPVFERSADGILVRPWRPDDLDGLYRAVDASREQLARWLPWCSADYSRDDASAWIAFSQRAWAERSLFPLGIFDAAGGEVLGGTGINHLDWPNRRGALGYWVATPHAGAGIARRAARLALDLAFEEFGLERIEIIVLLDNIASHRVARALGAQWECDARRRLVQQGRAQTASVYALLRN</sequence>
<dbReference type="InterPro" id="IPR016181">
    <property type="entry name" value="Acyl_CoA_acyltransferase"/>
</dbReference>
<name>A0ABT1QMP1_9GAMM</name>
<dbReference type="InterPro" id="IPR051908">
    <property type="entry name" value="Ribosomal_N-acetyltransferase"/>
</dbReference>
<keyword evidence="3" id="KW-1185">Reference proteome</keyword>
<dbReference type="RefSeq" id="WP_255911383.1">
    <property type="nucleotide sequence ID" value="NZ_JANFQO010000003.1"/>
</dbReference>
<comment type="caution">
    <text evidence="2">The sequence shown here is derived from an EMBL/GenBank/DDBJ whole genome shotgun (WGS) entry which is preliminary data.</text>
</comment>
<proteinExistence type="predicted"/>
<dbReference type="Gene3D" id="3.40.630.30">
    <property type="match status" value="1"/>
</dbReference>
<dbReference type="InterPro" id="IPR000182">
    <property type="entry name" value="GNAT_dom"/>
</dbReference>
<gene>
    <name evidence="2" type="ORF">NM961_03625</name>
</gene>
<feature type="domain" description="N-acetyltransferase" evidence="1">
    <location>
        <begin position="14"/>
        <end position="182"/>
    </location>
</feature>